<comment type="caution">
    <text evidence="1">The sequence shown here is derived from an EMBL/GenBank/DDBJ whole genome shotgun (WGS) entry which is preliminary data.</text>
</comment>
<sequence length="659" mass="70952">MLNEAINAVGATGLGCSSSSAVPTTMTKLWTLPYLLFLFVYPLFTNAQDFTVPSGWRKPTSSASRDQRVPLIQGLIDSVSSDFNKTSGLFNSYTITQTGSFMAAAANSEFITNSTRNRNIVLDGINTYLSFATKGGYNSLGAANNDPPTWGIAAMDAYRAYGDDQALQHAILMWNFTYPYFVTPEHVIAGKHPKKNITLVKTCNGATTAGGMFSTPDIGDGNVNSETIGTWLSLSARLYEQTKDPKYQTAAQLSAQFIQNHLYNGIIIQDTISLIDCNIINNVAISYNSGFAIDGYAVMASTDNSWTPFLNQLISSATPFSVWTRATSGINYEGSSTPNDVNSMWPKSVLMRALWEAWYRSTNGSAVNNYIESYLTVQWNALQDLASVSGANIYSSTWEGPEPTSKNAVAQMSVLDVLNAAVSFVPPPTSDNSTSSLSSSGSVPSQTGNSSPVTAVSHKKTNTGAIVGGVVGGVAFLGILLAALFFFYRQGHTQGAQYDGPDMFETLPIPYNPRETTNSIPQSHDHYDPLSELTTSSVPYPPPTTSESRSQTDEKLSSSQIVLSPTSELSSQPQQLRSPLSNSTSSLAGLTTTSRTIVEPAIRPLPLTPDQARAQPQQDVQADIANYPGLVDTINRLLQRLPTGAQHSDEPPPSYGTQP</sequence>
<gene>
    <name evidence="1" type="ORF">BDY19DRAFT_1096014</name>
</gene>
<organism evidence="1 2">
    <name type="scientific">Irpex rosettiformis</name>
    <dbReference type="NCBI Taxonomy" id="378272"/>
    <lineage>
        <taxon>Eukaryota</taxon>
        <taxon>Fungi</taxon>
        <taxon>Dikarya</taxon>
        <taxon>Basidiomycota</taxon>
        <taxon>Agaricomycotina</taxon>
        <taxon>Agaricomycetes</taxon>
        <taxon>Polyporales</taxon>
        <taxon>Irpicaceae</taxon>
        <taxon>Irpex</taxon>
    </lineage>
</organism>
<keyword evidence="2" id="KW-1185">Reference proteome</keyword>
<reference evidence="1" key="1">
    <citation type="journal article" date="2021" name="Environ. Microbiol.">
        <title>Gene family expansions and transcriptome signatures uncover fungal adaptations to wood decay.</title>
        <authorList>
            <person name="Hage H."/>
            <person name="Miyauchi S."/>
            <person name="Viragh M."/>
            <person name="Drula E."/>
            <person name="Min B."/>
            <person name="Chaduli D."/>
            <person name="Navarro D."/>
            <person name="Favel A."/>
            <person name="Norest M."/>
            <person name="Lesage-Meessen L."/>
            <person name="Balint B."/>
            <person name="Merenyi Z."/>
            <person name="de Eugenio L."/>
            <person name="Morin E."/>
            <person name="Martinez A.T."/>
            <person name="Baldrian P."/>
            <person name="Stursova M."/>
            <person name="Martinez M.J."/>
            <person name="Novotny C."/>
            <person name="Magnuson J.K."/>
            <person name="Spatafora J.W."/>
            <person name="Maurice S."/>
            <person name="Pangilinan J."/>
            <person name="Andreopoulos W."/>
            <person name="LaButti K."/>
            <person name="Hundley H."/>
            <person name="Na H."/>
            <person name="Kuo A."/>
            <person name="Barry K."/>
            <person name="Lipzen A."/>
            <person name="Henrissat B."/>
            <person name="Riley R."/>
            <person name="Ahrendt S."/>
            <person name="Nagy L.G."/>
            <person name="Grigoriev I.V."/>
            <person name="Martin F."/>
            <person name="Rosso M.N."/>
        </authorList>
    </citation>
    <scope>NUCLEOTIDE SEQUENCE</scope>
    <source>
        <strain evidence="1">CBS 384.51</strain>
    </source>
</reference>
<evidence type="ECO:0000313" key="2">
    <source>
        <dbReference type="Proteomes" id="UP001055072"/>
    </source>
</evidence>
<dbReference type="Proteomes" id="UP001055072">
    <property type="component" value="Unassembled WGS sequence"/>
</dbReference>
<protein>
    <submittedName>
        <fullName evidence="1">Uncharacterized protein</fullName>
    </submittedName>
</protein>
<accession>A0ACB8TRC2</accession>
<proteinExistence type="predicted"/>
<name>A0ACB8TRC2_9APHY</name>
<dbReference type="EMBL" id="MU274940">
    <property type="protein sequence ID" value="KAI0084612.1"/>
    <property type="molecule type" value="Genomic_DNA"/>
</dbReference>
<evidence type="ECO:0000313" key="1">
    <source>
        <dbReference type="EMBL" id="KAI0084612.1"/>
    </source>
</evidence>